<reference evidence="7 8" key="1">
    <citation type="journal article" date="2011" name="Proc. Natl. Acad. Sci. U.S.A.">
        <title>Evolutionary erosion of yeast sex chromosomes by mating-type switching accidents.</title>
        <authorList>
            <person name="Gordon J.L."/>
            <person name="Armisen D."/>
            <person name="Proux-Wera E."/>
            <person name="Oheigeartaigh S.S."/>
            <person name="Byrne K.P."/>
            <person name="Wolfe K.H."/>
        </authorList>
    </citation>
    <scope>NUCLEOTIDE SEQUENCE [LARGE SCALE GENOMIC DNA]</scope>
    <source>
        <strain evidence="8">ATCC 10662 / CBS 1146 / NBRC 0425 / NCYC 2629 / NRRL Y-866</strain>
    </source>
</reference>
<dbReference type="GO" id="GO:0000794">
    <property type="term" value="C:condensed nuclear chromosome"/>
    <property type="evidence" value="ECO:0007669"/>
    <property type="project" value="EnsemblFungi"/>
</dbReference>
<dbReference type="GeneID" id="11502428"/>
<comment type="similarity">
    <text evidence="2">Belongs to the rad21 family.</text>
</comment>
<evidence type="ECO:0000259" key="6">
    <source>
        <dbReference type="Pfam" id="PF04825"/>
    </source>
</evidence>
<dbReference type="InterPro" id="IPR006909">
    <property type="entry name" value="Rad21/Rec8_C_eu"/>
</dbReference>
<evidence type="ECO:0000256" key="2">
    <source>
        <dbReference type="ARBA" id="ARBA00009870"/>
    </source>
</evidence>
<dbReference type="FunCoup" id="G8ZTQ0">
    <property type="interactions" value="252"/>
</dbReference>
<dbReference type="InParanoid" id="G8ZTQ0"/>
<organism evidence="7 8">
    <name type="scientific">Torulaspora delbrueckii</name>
    <name type="common">Yeast</name>
    <name type="synonym">Candida colliculosa</name>
    <dbReference type="NCBI Taxonomy" id="4950"/>
    <lineage>
        <taxon>Eukaryota</taxon>
        <taxon>Fungi</taxon>
        <taxon>Dikarya</taxon>
        <taxon>Ascomycota</taxon>
        <taxon>Saccharomycotina</taxon>
        <taxon>Saccharomycetes</taxon>
        <taxon>Saccharomycetales</taxon>
        <taxon>Saccharomycetaceae</taxon>
        <taxon>Torulaspora</taxon>
    </lineage>
</organism>
<dbReference type="eggNOG" id="KOG1213">
    <property type="taxonomic scope" value="Eukaryota"/>
</dbReference>
<dbReference type="PANTHER" id="PTHR12585:SF69">
    <property type="entry name" value="FI11703P"/>
    <property type="match status" value="1"/>
</dbReference>
<dbReference type="EMBL" id="HE616745">
    <property type="protein sequence ID" value="CCE91994.1"/>
    <property type="molecule type" value="Genomic_DNA"/>
</dbReference>
<keyword evidence="8" id="KW-1185">Reference proteome</keyword>
<evidence type="ECO:0000256" key="1">
    <source>
        <dbReference type="ARBA" id="ARBA00004123"/>
    </source>
</evidence>
<dbReference type="SUPFAM" id="SSF46785">
    <property type="entry name" value="Winged helix' DNA-binding domain"/>
    <property type="match status" value="1"/>
</dbReference>
<feature type="region of interest" description="Disordered" evidence="4">
    <location>
        <begin position="202"/>
        <end position="273"/>
    </location>
</feature>
<feature type="domain" description="Rad21/Rec8-like protein N-terminal" evidence="6">
    <location>
        <begin position="10"/>
        <end position="108"/>
    </location>
</feature>
<dbReference type="HOGENOM" id="CLU_462364_0_0_1"/>
<dbReference type="OrthoDB" id="10071381at2759"/>
<dbReference type="GO" id="GO:0019901">
    <property type="term" value="F:protein kinase binding"/>
    <property type="evidence" value="ECO:0007669"/>
    <property type="project" value="EnsemblFungi"/>
</dbReference>
<proteinExistence type="inferred from homology"/>
<name>G8ZTQ0_TORDE</name>
<dbReference type="InterPro" id="IPR039781">
    <property type="entry name" value="Rad21/Rec8-like"/>
</dbReference>
<dbReference type="CDD" id="cd21791">
    <property type="entry name" value="Rad21_Rec8_M_ScScc1p-like"/>
    <property type="match status" value="1"/>
</dbReference>
<evidence type="ECO:0000259" key="5">
    <source>
        <dbReference type="Pfam" id="PF04824"/>
    </source>
</evidence>
<dbReference type="GO" id="GO:0034087">
    <property type="term" value="P:establishment of mitotic sister chromatid cohesion"/>
    <property type="evidence" value="ECO:0007669"/>
    <property type="project" value="EnsemblFungi"/>
</dbReference>
<dbReference type="InterPro" id="IPR023093">
    <property type="entry name" value="ScpA-like_C"/>
</dbReference>
<dbReference type="GO" id="GO:0030892">
    <property type="term" value="C:mitotic cohesin complex"/>
    <property type="evidence" value="ECO:0007669"/>
    <property type="project" value="EnsemblFungi"/>
</dbReference>
<dbReference type="RefSeq" id="XP_003681205.1">
    <property type="nucleotide sequence ID" value="XM_003681157.1"/>
</dbReference>
<feature type="domain" description="Rad21/Rec8-like protein C-terminal eukaryotic" evidence="5">
    <location>
        <begin position="529"/>
        <end position="569"/>
    </location>
</feature>
<dbReference type="GO" id="GO:0006915">
    <property type="term" value="P:apoptotic process"/>
    <property type="evidence" value="ECO:0007669"/>
    <property type="project" value="EnsemblFungi"/>
</dbReference>
<keyword evidence="3" id="KW-0539">Nucleus</keyword>
<comment type="subcellular location">
    <subcellularLocation>
        <location evidence="1">Nucleus</location>
    </subcellularLocation>
</comment>
<dbReference type="InterPro" id="IPR006910">
    <property type="entry name" value="Rad21_Rec8_N"/>
</dbReference>
<feature type="region of interest" description="Disordered" evidence="4">
    <location>
        <begin position="304"/>
        <end position="331"/>
    </location>
</feature>
<dbReference type="AlphaFoldDB" id="G8ZTQ0"/>
<dbReference type="STRING" id="1076872.G8ZTQ0"/>
<dbReference type="GO" id="GO:0005739">
    <property type="term" value="C:mitochondrion"/>
    <property type="evidence" value="ECO:0007669"/>
    <property type="project" value="EnsemblFungi"/>
</dbReference>
<dbReference type="PANTHER" id="PTHR12585">
    <property type="entry name" value="SCC1 / RAD21 FAMILY MEMBER"/>
    <property type="match status" value="1"/>
</dbReference>
<protein>
    <recommendedName>
        <fullName evidence="9">Rad21/Rec8-like protein N-terminal domain-containing protein</fullName>
    </recommendedName>
</protein>
<dbReference type="GO" id="GO:0003682">
    <property type="term" value="F:chromatin binding"/>
    <property type="evidence" value="ECO:0007669"/>
    <property type="project" value="EnsemblFungi"/>
</dbReference>
<dbReference type="Gene3D" id="1.10.10.580">
    <property type="entry name" value="Structural maintenance of chromosome 1. Chain E"/>
    <property type="match status" value="1"/>
</dbReference>
<dbReference type="Proteomes" id="UP000005627">
    <property type="component" value="Chromosome 4"/>
</dbReference>
<dbReference type="Pfam" id="PF04824">
    <property type="entry name" value="Rad21_Rec8"/>
    <property type="match status" value="1"/>
</dbReference>
<evidence type="ECO:0000256" key="3">
    <source>
        <dbReference type="ARBA" id="ARBA00023242"/>
    </source>
</evidence>
<dbReference type="InterPro" id="IPR036390">
    <property type="entry name" value="WH_DNA-bd_sf"/>
</dbReference>
<evidence type="ECO:0000313" key="8">
    <source>
        <dbReference type="Proteomes" id="UP000005627"/>
    </source>
</evidence>
<dbReference type="KEGG" id="tdl:TDEL_0D04100"/>
<feature type="compositionally biased region" description="Acidic residues" evidence="4">
    <location>
        <begin position="232"/>
        <end position="241"/>
    </location>
</feature>
<dbReference type="Pfam" id="PF04825">
    <property type="entry name" value="Rad21_Rec8_N"/>
    <property type="match status" value="1"/>
</dbReference>
<evidence type="ECO:0000256" key="4">
    <source>
        <dbReference type="SAM" id="MobiDB-lite"/>
    </source>
</evidence>
<sequence length="577" mass="64311">MVQPHPYSSVRISTKSGPLAQIWLAANMSNLPKISVLQTSISESADEIAKASGCDDSSLERITLHTSGDLLQGIVRVYSKQATFLLADIKDTLMKITTLFKANQRINVTVGKANTITSIEQLVLQDSVTEREVLTLPSLDFLQDTESSPGLMNAGDNSMRRKVQGAAPWDTSLEVGRRFNPDDSLEANRSSVLDLDFDFENEHASSPSKTWEEGTRQTTLDEGSGIRGEQEPLIEDDDFPFDDPTNGNWDLGITENDDPENRSESRSNMSVELGRRADDASMIDEVVDLGIDLGIEKEPIEEFSVTEEDVTAPPAKRPKKNSELANTRKIDIDEETELDDVQNMEVTLTAPKQDQTSKDDLSLNRKRVLDELNLSLSYLPSSVLENILSYQQIKKQKPNFDEEEVDYSEPQMDITLGLDDELVSRDRSIESESEESDHFMPIDADIGLPMPTQEDVEPHIEAESASSQPEEIATQQTQKVRLATGETASKATVYMAELLRTKFVDNENSTFEDILKIKHTAEVSQSDKEITRGEASKAFFDLLSLANEDCIDLDQQIAFESINIQTKPSLFEKFITA</sequence>
<dbReference type="GO" id="GO:1990414">
    <property type="term" value="P:replication-born double-strand break repair via sister chromatid exchange"/>
    <property type="evidence" value="ECO:0007669"/>
    <property type="project" value="EnsemblFungi"/>
</dbReference>
<dbReference type="GO" id="GO:0000086">
    <property type="term" value="P:G2/M transition of mitotic cell cycle"/>
    <property type="evidence" value="ECO:0007669"/>
    <property type="project" value="EnsemblFungi"/>
</dbReference>
<gene>
    <name evidence="7" type="primary">TDEL0D04100</name>
    <name evidence="7" type="ORF">TDEL_0D04100</name>
</gene>
<accession>G8ZTQ0</accession>
<evidence type="ECO:0008006" key="9">
    <source>
        <dbReference type="Google" id="ProtNLM"/>
    </source>
</evidence>
<evidence type="ECO:0000313" key="7">
    <source>
        <dbReference type="EMBL" id="CCE91994.1"/>
    </source>
</evidence>
<dbReference type="GO" id="GO:0007076">
    <property type="term" value="P:mitotic chromosome condensation"/>
    <property type="evidence" value="ECO:0007669"/>
    <property type="project" value="EnsemblFungi"/>
</dbReference>
<feature type="compositionally biased region" description="Basic and acidic residues" evidence="4">
    <location>
        <begin position="320"/>
        <end position="331"/>
    </location>
</feature>